<organism evidence="2 3">
    <name type="scientific">Crinalium epipsammum PCC 9333</name>
    <dbReference type="NCBI Taxonomy" id="1173022"/>
    <lineage>
        <taxon>Bacteria</taxon>
        <taxon>Bacillati</taxon>
        <taxon>Cyanobacteriota</taxon>
        <taxon>Cyanophyceae</taxon>
        <taxon>Gomontiellales</taxon>
        <taxon>Gomontiellaceae</taxon>
        <taxon>Crinalium</taxon>
    </lineage>
</organism>
<name>K9VZS7_9CYAN</name>
<dbReference type="KEGG" id="cep:Cri9333_2625"/>
<dbReference type="PATRIC" id="fig|1173022.3.peg.2841"/>
<dbReference type="eggNOG" id="COG0790">
    <property type="taxonomic scope" value="Bacteria"/>
</dbReference>
<evidence type="ECO:0000313" key="3">
    <source>
        <dbReference type="Proteomes" id="UP000010472"/>
    </source>
</evidence>
<protein>
    <submittedName>
        <fullName evidence="2">Helicase A859L</fullName>
    </submittedName>
</protein>
<dbReference type="RefSeq" id="WP_015203600.1">
    <property type="nucleotide sequence ID" value="NC_019753.1"/>
</dbReference>
<dbReference type="GO" id="GO:0004386">
    <property type="term" value="F:helicase activity"/>
    <property type="evidence" value="ECO:0007669"/>
    <property type="project" value="UniProtKB-KW"/>
</dbReference>
<dbReference type="AlphaFoldDB" id="K9VZS7"/>
<dbReference type="OrthoDB" id="9811665at2"/>
<gene>
    <name evidence="2" type="ORF">Cri9333_2625</name>
</gene>
<dbReference type="Proteomes" id="UP000010472">
    <property type="component" value="Chromosome"/>
</dbReference>
<evidence type="ECO:0000313" key="2">
    <source>
        <dbReference type="EMBL" id="AFZ13486.1"/>
    </source>
</evidence>
<accession>K9VZS7</accession>
<dbReference type="EMBL" id="CP003620">
    <property type="protein sequence ID" value="AFZ13486.1"/>
    <property type="molecule type" value="Genomic_DNA"/>
</dbReference>
<dbReference type="HOGENOM" id="CLU_968982_0_0_3"/>
<keyword evidence="2" id="KW-0067">ATP-binding</keyword>
<reference evidence="2 3" key="1">
    <citation type="submission" date="2012-06" db="EMBL/GenBank/DDBJ databases">
        <title>Finished chromosome of genome of Crinalium epipsammum PCC 9333.</title>
        <authorList>
            <consortium name="US DOE Joint Genome Institute"/>
            <person name="Gugger M."/>
            <person name="Coursin T."/>
            <person name="Rippka R."/>
            <person name="Tandeau De Marsac N."/>
            <person name="Huntemann M."/>
            <person name="Wei C.-L."/>
            <person name="Han J."/>
            <person name="Detter J.C."/>
            <person name="Han C."/>
            <person name="Tapia R."/>
            <person name="Davenport K."/>
            <person name="Daligault H."/>
            <person name="Erkkila T."/>
            <person name="Gu W."/>
            <person name="Munk A.C.C."/>
            <person name="Teshima H."/>
            <person name="Xu Y."/>
            <person name="Chain P."/>
            <person name="Chen A."/>
            <person name="Krypides N."/>
            <person name="Mavromatis K."/>
            <person name="Markowitz V."/>
            <person name="Szeto E."/>
            <person name="Ivanova N."/>
            <person name="Mikhailova N."/>
            <person name="Ovchinnikova G."/>
            <person name="Pagani I."/>
            <person name="Pati A."/>
            <person name="Goodwin L."/>
            <person name="Peters L."/>
            <person name="Pitluck S."/>
            <person name="Woyke T."/>
            <person name="Kerfeld C."/>
        </authorList>
    </citation>
    <scope>NUCLEOTIDE SEQUENCE [LARGE SCALE GENOMIC DNA]</scope>
    <source>
        <strain evidence="2 3">PCC 9333</strain>
    </source>
</reference>
<keyword evidence="2" id="KW-0378">Hydrolase</keyword>
<proteinExistence type="predicted"/>
<dbReference type="SMART" id="SM00974">
    <property type="entry name" value="T5orf172"/>
    <property type="match status" value="1"/>
</dbReference>
<dbReference type="Pfam" id="PF10544">
    <property type="entry name" value="T5orf172"/>
    <property type="match status" value="1"/>
</dbReference>
<keyword evidence="2" id="KW-0347">Helicase</keyword>
<keyword evidence="2" id="KW-0547">Nucleotide-binding</keyword>
<sequence length="292" mass="33804">MTKGSIYIMKNPAFREENMLKIGRTERTPQQRAKELSTTGLPDSFYVVYEQDVANCVLAEKLIHQKLANYRYNQKREFFILPLYEAISTVQEVIQEQFYKISTIYKGTYVFKKGTTFRWSCQSNAFMFLTRYQHFLDERPDIDDMWWCKPKDHILITNRISDDPEQLMEFASETKINGSLSDIINIYPGDRLAIIEPTYNGLGFSQGARFDEDGSAISIIDFREYARMVAFMEEVDLHPGGFLIPFGTPAHAEVSQADARKALNQILNMGSPNVYPDYEYVQSLKSGIDYYI</sequence>
<feature type="domain" description="Bacteriophage T5 Orf172 DNA-binding" evidence="1">
    <location>
        <begin position="14"/>
        <end position="93"/>
    </location>
</feature>
<dbReference type="InterPro" id="IPR018306">
    <property type="entry name" value="Phage_T5_Orf172_DNA-bd"/>
</dbReference>
<evidence type="ECO:0000259" key="1">
    <source>
        <dbReference type="SMART" id="SM00974"/>
    </source>
</evidence>
<keyword evidence="3" id="KW-1185">Reference proteome</keyword>